<reference evidence="2 3" key="1">
    <citation type="journal article" date="2012" name="Science">
        <title>The Paleozoic origin of enzymatic lignin decomposition reconstructed from 31 fungal genomes.</title>
        <authorList>
            <person name="Floudas D."/>
            <person name="Binder M."/>
            <person name="Riley R."/>
            <person name="Barry K."/>
            <person name="Blanchette R.A."/>
            <person name="Henrissat B."/>
            <person name="Martinez A.T."/>
            <person name="Otillar R."/>
            <person name="Spatafora J.W."/>
            <person name="Yadav J.S."/>
            <person name="Aerts A."/>
            <person name="Benoit I."/>
            <person name="Boyd A."/>
            <person name="Carlson A."/>
            <person name="Copeland A."/>
            <person name="Coutinho P.M."/>
            <person name="de Vries R.P."/>
            <person name="Ferreira P."/>
            <person name="Findley K."/>
            <person name="Foster B."/>
            <person name="Gaskell J."/>
            <person name="Glotzer D."/>
            <person name="Gorecki P."/>
            <person name="Heitman J."/>
            <person name="Hesse C."/>
            <person name="Hori C."/>
            <person name="Igarashi K."/>
            <person name="Jurgens J.A."/>
            <person name="Kallen N."/>
            <person name="Kersten P."/>
            <person name="Kohler A."/>
            <person name="Kuees U."/>
            <person name="Kumar T.K.A."/>
            <person name="Kuo A."/>
            <person name="LaButti K."/>
            <person name="Larrondo L.F."/>
            <person name="Lindquist E."/>
            <person name="Ling A."/>
            <person name="Lombard V."/>
            <person name="Lucas S."/>
            <person name="Lundell T."/>
            <person name="Martin R."/>
            <person name="McLaughlin D.J."/>
            <person name="Morgenstern I."/>
            <person name="Morin E."/>
            <person name="Murat C."/>
            <person name="Nagy L.G."/>
            <person name="Nolan M."/>
            <person name="Ohm R.A."/>
            <person name="Patyshakuliyeva A."/>
            <person name="Rokas A."/>
            <person name="Ruiz-Duenas F.J."/>
            <person name="Sabat G."/>
            <person name="Salamov A."/>
            <person name="Samejima M."/>
            <person name="Schmutz J."/>
            <person name="Slot J.C."/>
            <person name="St John F."/>
            <person name="Stenlid J."/>
            <person name="Sun H."/>
            <person name="Sun S."/>
            <person name="Syed K."/>
            <person name="Tsang A."/>
            <person name="Wiebenga A."/>
            <person name="Young D."/>
            <person name="Pisabarro A."/>
            <person name="Eastwood D.C."/>
            <person name="Martin F."/>
            <person name="Cullen D."/>
            <person name="Grigoriev I.V."/>
            <person name="Hibbett D.S."/>
        </authorList>
    </citation>
    <scope>NUCLEOTIDE SEQUENCE</scope>
    <source>
        <strain evidence="3">FP-58527</strain>
    </source>
</reference>
<name>S8FH14_FOMSC</name>
<protein>
    <recommendedName>
        <fullName evidence="4">DUF1295-domain-containing protein</fullName>
    </recommendedName>
</protein>
<evidence type="ECO:0008006" key="4">
    <source>
        <dbReference type="Google" id="ProtNLM"/>
    </source>
</evidence>
<keyword evidence="1" id="KW-1133">Transmembrane helix</keyword>
<feature type="transmembrane region" description="Helical" evidence="1">
    <location>
        <begin position="134"/>
        <end position="158"/>
    </location>
</feature>
<dbReference type="eggNOG" id="KOG4650">
    <property type="taxonomic scope" value="Eukaryota"/>
</dbReference>
<dbReference type="HOGENOM" id="CLU_043418_0_0_1"/>
<feature type="transmembrane region" description="Helical" evidence="1">
    <location>
        <begin position="94"/>
        <end position="113"/>
    </location>
</feature>
<dbReference type="InterPro" id="IPR010721">
    <property type="entry name" value="UstE-like"/>
</dbReference>
<dbReference type="OrthoDB" id="201504at2759"/>
<evidence type="ECO:0000313" key="3">
    <source>
        <dbReference type="Proteomes" id="UP000015241"/>
    </source>
</evidence>
<accession>S8FH14</accession>
<organism evidence="2 3">
    <name type="scientific">Fomitopsis schrenkii</name>
    <name type="common">Brown rot fungus</name>
    <dbReference type="NCBI Taxonomy" id="2126942"/>
    <lineage>
        <taxon>Eukaryota</taxon>
        <taxon>Fungi</taxon>
        <taxon>Dikarya</taxon>
        <taxon>Basidiomycota</taxon>
        <taxon>Agaricomycotina</taxon>
        <taxon>Agaricomycetes</taxon>
        <taxon>Polyporales</taxon>
        <taxon>Fomitopsis</taxon>
    </lineage>
</organism>
<sequence>MASVPYAALIRGSIPASFAWPLKFCTGTTLVAWVLSVITGNVSQVDRIWTFMPTIYTAYFALLPLWPQEPPLPFWPYTPESVHPLVADNCSPRALLMFALVFTWMCRLSYNTWRRGLFNIHDEDYRWQIVRDNVPTWFFQIVNFVFIAVIQNIILLLLGIPTHIAAFQQPAQLSTSDYVLGALALADIAMEFVADNQQYSFQTYKHTGVHTKDDWPGARIRWTPRDAKRGFVTRGLWAWSRHPNFFCEQAFWAIITLFPLLAPEAPNLSLSASPPAVTPIWPLAPALVLCTLFVSSTRFTESISLGKYPEAYRAYRSRVSMFVPFLTPIWGFVLQLRGKKAQVDEMLFGQDSVKSGKGE</sequence>
<evidence type="ECO:0000313" key="2">
    <source>
        <dbReference type="EMBL" id="EPS97679.1"/>
    </source>
</evidence>
<feature type="transmembrane region" description="Helical" evidence="1">
    <location>
        <begin position="48"/>
        <end position="66"/>
    </location>
</feature>
<dbReference type="Gene3D" id="1.20.120.1630">
    <property type="match status" value="1"/>
</dbReference>
<dbReference type="Proteomes" id="UP000015241">
    <property type="component" value="Unassembled WGS sequence"/>
</dbReference>
<feature type="transmembrane region" description="Helical" evidence="1">
    <location>
        <begin position="20"/>
        <end position="41"/>
    </location>
</feature>
<dbReference type="AlphaFoldDB" id="S8FH14"/>
<dbReference type="PANTHER" id="PTHR32251:SF23">
    <property type="entry name" value="3-OXO-5-ALPHA-STEROID 4-DEHYDROGENASE (DUF1295)"/>
    <property type="match status" value="1"/>
</dbReference>
<proteinExistence type="predicted"/>
<gene>
    <name evidence="2" type="ORF">FOMPIDRAFT_73734</name>
</gene>
<dbReference type="Pfam" id="PF06966">
    <property type="entry name" value="DUF1295"/>
    <property type="match status" value="1"/>
</dbReference>
<dbReference type="PANTHER" id="PTHR32251">
    <property type="entry name" value="3-OXO-5-ALPHA-STEROID 4-DEHYDROGENASE"/>
    <property type="match status" value="1"/>
</dbReference>
<keyword evidence="3" id="KW-1185">Reference proteome</keyword>
<dbReference type="FunCoup" id="S8FH14">
    <property type="interactions" value="155"/>
</dbReference>
<keyword evidence="1" id="KW-0472">Membrane</keyword>
<keyword evidence="1" id="KW-0812">Transmembrane</keyword>
<dbReference type="InParanoid" id="S8FH14"/>
<evidence type="ECO:0000256" key="1">
    <source>
        <dbReference type="SAM" id="Phobius"/>
    </source>
</evidence>
<dbReference type="GO" id="GO:0016020">
    <property type="term" value="C:membrane"/>
    <property type="evidence" value="ECO:0007669"/>
    <property type="project" value="TreeGrafter"/>
</dbReference>
<dbReference type="EMBL" id="KE504174">
    <property type="protein sequence ID" value="EPS97679.1"/>
    <property type="molecule type" value="Genomic_DNA"/>
</dbReference>